<proteinExistence type="predicted"/>
<accession>A0A6J5PAN8</accession>
<dbReference type="SUPFAM" id="SSF53756">
    <property type="entry name" value="UDP-Glycosyltransferase/glycogen phosphorylase"/>
    <property type="match status" value="1"/>
</dbReference>
<protein>
    <submittedName>
        <fullName evidence="1">Glycosyl transferase, family 9</fullName>
    </submittedName>
</protein>
<gene>
    <name evidence="1" type="ORF">UFOVP837_9</name>
</gene>
<dbReference type="Pfam" id="PF01075">
    <property type="entry name" value="Glyco_transf_9"/>
    <property type="match status" value="1"/>
</dbReference>
<dbReference type="Gene3D" id="3.40.50.2000">
    <property type="entry name" value="Glycogen Phosphorylase B"/>
    <property type="match status" value="1"/>
</dbReference>
<sequence length="302" mass="34529">MSQRDLDRAYGLLKEAEWSKGFNLYECREIRKVKFSLGMKTPLSRSIIWEPGYDVRDRHLIVTNEQGVGDTIMFSRFIPLLKELPVKSVSVYMQKPLMNLIASLEGVDGVLSDENCAVPAMRVKVMSIPALLMQYNKFPMNDGDPVYKSEGYFKFKGIRKTSQIGFCWYSDNDSWNASAKVIPRNLAEKFYNQLTKKHKVVSLQIQPDFMPEHLDGRSWLETAKKIQSLKAVVTVDTGVAHLAGALGVRTLNLVGSTSKTGWFYLPADKDKTTWYDSMELIRYEPYTNWEAGLDEALKRLCR</sequence>
<name>A0A6J5PAN8_9CAUD</name>
<dbReference type="EMBL" id="LR796782">
    <property type="protein sequence ID" value="CAB4166145.1"/>
    <property type="molecule type" value="Genomic_DNA"/>
</dbReference>
<evidence type="ECO:0000313" key="1">
    <source>
        <dbReference type="EMBL" id="CAB4166145.1"/>
    </source>
</evidence>
<dbReference type="InterPro" id="IPR002201">
    <property type="entry name" value="Glyco_trans_9"/>
</dbReference>
<dbReference type="GO" id="GO:0016757">
    <property type="term" value="F:glycosyltransferase activity"/>
    <property type="evidence" value="ECO:0007669"/>
    <property type="project" value="InterPro"/>
</dbReference>
<organism evidence="1">
    <name type="scientific">uncultured Caudovirales phage</name>
    <dbReference type="NCBI Taxonomy" id="2100421"/>
    <lineage>
        <taxon>Viruses</taxon>
        <taxon>Duplodnaviria</taxon>
        <taxon>Heunggongvirae</taxon>
        <taxon>Uroviricota</taxon>
        <taxon>Caudoviricetes</taxon>
        <taxon>Peduoviridae</taxon>
        <taxon>Maltschvirus</taxon>
        <taxon>Maltschvirus maltsch</taxon>
    </lineage>
</organism>
<reference evidence="1" key="1">
    <citation type="submission" date="2020-04" db="EMBL/GenBank/DDBJ databases">
        <authorList>
            <person name="Chiriac C."/>
            <person name="Salcher M."/>
            <person name="Ghai R."/>
            <person name="Kavagutti S V."/>
        </authorList>
    </citation>
    <scope>NUCLEOTIDE SEQUENCE</scope>
</reference>
<keyword evidence="1" id="KW-0808">Transferase</keyword>